<gene>
    <name evidence="1" type="ORF">PS662_04491</name>
</gene>
<reference evidence="1 2" key="1">
    <citation type="submission" date="2019-09" db="EMBL/GenBank/DDBJ databases">
        <authorList>
            <person name="Chandra G."/>
            <person name="Truman W A."/>
        </authorList>
    </citation>
    <scope>NUCLEOTIDE SEQUENCE [LARGE SCALE GENOMIC DNA]</scope>
    <source>
        <strain evidence="1">PS662</strain>
    </source>
</reference>
<protein>
    <submittedName>
        <fullName evidence="1">Uncharacterized protein</fullName>
    </submittedName>
</protein>
<accession>A0A5E6W3Z3</accession>
<dbReference type="EMBL" id="CABVHK010000016">
    <property type="protein sequence ID" value="VVN23444.1"/>
    <property type="molecule type" value="Genomic_DNA"/>
</dbReference>
<dbReference type="RefSeq" id="WP_150712829.1">
    <property type="nucleotide sequence ID" value="NZ_CABVHK010000016.1"/>
</dbReference>
<proteinExistence type="predicted"/>
<dbReference type="Proteomes" id="UP000326953">
    <property type="component" value="Unassembled WGS sequence"/>
</dbReference>
<organism evidence="1 2">
    <name type="scientific">Pseudomonas fluorescens</name>
    <dbReference type="NCBI Taxonomy" id="294"/>
    <lineage>
        <taxon>Bacteria</taxon>
        <taxon>Pseudomonadati</taxon>
        <taxon>Pseudomonadota</taxon>
        <taxon>Gammaproteobacteria</taxon>
        <taxon>Pseudomonadales</taxon>
        <taxon>Pseudomonadaceae</taxon>
        <taxon>Pseudomonas</taxon>
    </lineage>
</organism>
<name>A0A5E6W3Z3_PSEFL</name>
<dbReference type="OrthoDB" id="6893845at2"/>
<dbReference type="AlphaFoldDB" id="A0A5E6W3Z3"/>
<sequence>MDEIEQFLSDYAYELRYHNIEQARDDLTRLSKEKFDEMKVRFAHQKKFNTNYNNSRPVQAKEWNSINKTKSETAVLIYIYNLTLETFSLTHSSWDTHDVQVKDLDIEPGGCIPFILRGELLKRTSSGSSAFRSSKIKHEFTYRSGDSAFRFSTLSQLFSKYEPFAFSNTMRLSRQYSTHSIGQSELWCETTLDQNQAASPYSFALSIIIRTP</sequence>
<evidence type="ECO:0000313" key="1">
    <source>
        <dbReference type="EMBL" id="VVN23444.1"/>
    </source>
</evidence>
<evidence type="ECO:0000313" key="2">
    <source>
        <dbReference type="Proteomes" id="UP000326953"/>
    </source>
</evidence>